<dbReference type="GO" id="GO:0030077">
    <property type="term" value="C:plasma membrane light-harvesting complex"/>
    <property type="evidence" value="ECO:0007669"/>
    <property type="project" value="InterPro"/>
</dbReference>
<evidence type="ECO:0000256" key="1">
    <source>
        <dbReference type="SAM" id="MobiDB-lite"/>
    </source>
</evidence>
<dbReference type="GO" id="GO:0019684">
    <property type="term" value="P:photosynthesis, light reaction"/>
    <property type="evidence" value="ECO:0007669"/>
    <property type="project" value="InterPro"/>
</dbReference>
<proteinExistence type="predicted"/>
<organism evidence="3 4">
    <name type="scientific">Acidipropionibacterium jensenii</name>
    <dbReference type="NCBI Taxonomy" id="1749"/>
    <lineage>
        <taxon>Bacteria</taxon>
        <taxon>Bacillati</taxon>
        <taxon>Actinomycetota</taxon>
        <taxon>Actinomycetes</taxon>
        <taxon>Propionibacteriales</taxon>
        <taxon>Propionibacteriaceae</taxon>
        <taxon>Acidipropionibacterium</taxon>
    </lineage>
</organism>
<protein>
    <recommendedName>
        <fullName evidence="2">PRC-barrel domain-containing protein</fullName>
    </recommendedName>
</protein>
<dbReference type="KEGG" id="aji:C0Z10_01265"/>
<dbReference type="Gene3D" id="3.90.50.10">
    <property type="entry name" value="Photosynthetic Reaction Center, subunit H, domain 2"/>
    <property type="match status" value="1"/>
</dbReference>
<dbReference type="AlphaFoldDB" id="A0A3Q9UH32"/>
<feature type="domain" description="PRC-barrel" evidence="2">
    <location>
        <begin position="11"/>
        <end position="76"/>
    </location>
</feature>
<accession>A0A3Q9UH32</accession>
<dbReference type="EMBL" id="CP025570">
    <property type="protein sequence ID" value="AZZ38601.1"/>
    <property type="molecule type" value="Genomic_DNA"/>
</dbReference>
<feature type="compositionally biased region" description="Acidic residues" evidence="1">
    <location>
        <begin position="229"/>
        <end position="265"/>
    </location>
</feature>
<feature type="compositionally biased region" description="Low complexity" evidence="1">
    <location>
        <begin position="266"/>
        <end position="275"/>
    </location>
</feature>
<evidence type="ECO:0000313" key="3">
    <source>
        <dbReference type="EMBL" id="AZZ38601.1"/>
    </source>
</evidence>
<dbReference type="InterPro" id="IPR027275">
    <property type="entry name" value="PRC-brl_dom"/>
</dbReference>
<sequence length="392" mass="41193">MDIRSMDPQSVQELFDVPVVGPDGESVGTVEQIFADDVTGAPTFITVRNGDRECYIPVSGADLDAHTVTIPFSKDVVDAAPSAVDAEDLSLEQETSLYRYYGIRPPRRSSAGTGEHDEAAAGDDVTPSHAQSDEEDEAYQRQSDEENPAALDEPVLGGQEAPAEEPDDENEFRSIEEIDESQDPAAPESTTDELPAEEAAVLDGPDDVQPVEAAGDESAEETAGIDSAADQDAEETADQVESEDVVEPADEAEQAPEESGEESVEPADVAETAAVAGVAGMTGAAVSEDASSQADEVDPLDALIVDPGDVDKADPEGVRAVPEPDELGDVVLPAGAKLRKYVITEMVTVQVPVRREVVCYEDADGVIHELRTVPAPAPAAQATPEDSGDPED</sequence>
<evidence type="ECO:0000313" key="4">
    <source>
        <dbReference type="Proteomes" id="UP000285875"/>
    </source>
</evidence>
<name>A0A3Q9UH32_9ACTN</name>
<dbReference type="InterPro" id="IPR011033">
    <property type="entry name" value="PRC_barrel-like_sf"/>
</dbReference>
<evidence type="ECO:0000259" key="2">
    <source>
        <dbReference type="Pfam" id="PF05239"/>
    </source>
</evidence>
<feature type="region of interest" description="Disordered" evidence="1">
    <location>
        <begin position="102"/>
        <end position="275"/>
    </location>
</feature>
<dbReference type="SUPFAM" id="SSF50346">
    <property type="entry name" value="PRC-barrel domain"/>
    <property type="match status" value="1"/>
</dbReference>
<dbReference type="Proteomes" id="UP000285875">
    <property type="component" value="Chromosome"/>
</dbReference>
<dbReference type="RefSeq" id="WP_097798203.1">
    <property type="nucleotide sequence ID" value="NZ_CP025570.1"/>
</dbReference>
<dbReference type="Pfam" id="PF05239">
    <property type="entry name" value="PRC"/>
    <property type="match status" value="1"/>
</dbReference>
<reference evidence="4" key="1">
    <citation type="submission" date="2017-12" db="EMBL/GenBank/DDBJ databases">
        <title>Whole genome sequencing of Acidipropionibacterium jensenii strains JS279 and JS280.</title>
        <authorList>
            <person name="Deptula P."/>
            <person name="Laine P."/>
            <person name="Smolander O.-P."/>
            <person name="Paulin L."/>
            <person name="Auvinen P."/>
            <person name="Varmanen P."/>
        </authorList>
    </citation>
    <scope>NUCLEOTIDE SEQUENCE [LARGE SCALE GENOMIC DNA]</scope>
    <source>
        <strain evidence="4">JS280</strain>
    </source>
</reference>
<dbReference type="InterPro" id="IPR014747">
    <property type="entry name" value="Bac_photo_RC_H_C"/>
</dbReference>
<feature type="region of interest" description="Disordered" evidence="1">
    <location>
        <begin position="373"/>
        <end position="392"/>
    </location>
</feature>
<gene>
    <name evidence="3" type="ORF">C0Z10_01265</name>
</gene>